<gene>
    <name evidence="1" type="ORF">SPARVUS_LOCUS6278725</name>
</gene>
<organism evidence="1 2">
    <name type="scientific">Staurois parvus</name>
    <dbReference type="NCBI Taxonomy" id="386267"/>
    <lineage>
        <taxon>Eukaryota</taxon>
        <taxon>Metazoa</taxon>
        <taxon>Chordata</taxon>
        <taxon>Craniata</taxon>
        <taxon>Vertebrata</taxon>
        <taxon>Euteleostomi</taxon>
        <taxon>Amphibia</taxon>
        <taxon>Batrachia</taxon>
        <taxon>Anura</taxon>
        <taxon>Neobatrachia</taxon>
        <taxon>Ranoidea</taxon>
        <taxon>Ranidae</taxon>
        <taxon>Staurois</taxon>
    </lineage>
</organism>
<evidence type="ECO:0000313" key="1">
    <source>
        <dbReference type="EMBL" id="CAI9566142.1"/>
    </source>
</evidence>
<sequence>MYVKWLDTVMLYYQILIEIFEIPAGSAPPVRPGAHREWKTDAGIGRRRWPGSLQGN</sequence>
<comment type="caution">
    <text evidence="1">The sequence shown here is derived from an EMBL/GenBank/DDBJ whole genome shotgun (WGS) entry which is preliminary data.</text>
</comment>
<evidence type="ECO:0000313" key="2">
    <source>
        <dbReference type="Proteomes" id="UP001162483"/>
    </source>
</evidence>
<keyword evidence="2" id="KW-1185">Reference proteome</keyword>
<dbReference type="EMBL" id="CATNWA010014019">
    <property type="protein sequence ID" value="CAI9566142.1"/>
    <property type="molecule type" value="Genomic_DNA"/>
</dbReference>
<reference evidence="1" key="1">
    <citation type="submission" date="2023-05" db="EMBL/GenBank/DDBJ databases">
        <authorList>
            <person name="Stuckert A."/>
        </authorList>
    </citation>
    <scope>NUCLEOTIDE SEQUENCE</scope>
</reference>
<accession>A0ABN9D114</accession>
<name>A0ABN9D114_9NEOB</name>
<dbReference type="Proteomes" id="UP001162483">
    <property type="component" value="Unassembled WGS sequence"/>
</dbReference>
<feature type="non-terminal residue" evidence="1">
    <location>
        <position position="56"/>
    </location>
</feature>
<protein>
    <submittedName>
        <fullName evidence="1">Uncharacterized protein</fullName>
    </submittedName>
</protein>
<proteinExistence type="predicted"/>